<evidence type="ECO:0000313" key="6">
    <source>
        <dbReference type="EMBL" id="AEL27762.1"/>
    </source>
</evidence>
<gene>
    <name evidence="6" type="ordered locus">Cycma_4054</name>
</gene>
<dbReference type="InterPro" id="IPR029044">
    <property type="entry name" value="Nucleotide-diphossugar_trans"/>
</dbReference>
<keyword evidence="4 6" id="KW-0808">Transferase</keyword>
<dbReference type="AlphaFoldDB" id="G0J7R4"/>
<dbReference type="PANTHER" id="PTHR43646">
    <property type="entry name" value="GLYCOSYLTRANSFERASE"/>
    <property type="match status" value="1"/>
</dbReference>
<dbReference type="eggNOG" id="COG1215">
    <property type="taxonomic scope" value="Bacteria"/>
</dbReference>
<keyword evidence="3" id="KW-0328">Glycosyltransferase</keyword>
<dbReference type="STRING" id="880070.Cycma_4054"/>
<dbReference type="GO" id="GO:0016757">
    <property type="term" value="F:glycosyltransferase activity"/>
    <property type="evidence" value="ECO:0007669"/>
    <property type="project" value="UniProtKB-KW"/>
</dbReference>
<sequence>MTQDIATISANYIKRFNVNQPYFRDLPSEDLSLIIVIPSYKEPNISFTLASLCQCIAPQGKVELLVVVNSPENSLQEVVEVNRNTFKQLNTWKNQLAENKIRLKIIAEEKLPKKFAGAGLARKIGMDEALQRWTLAKKDGPIICLDADCTVSKDYLIVAEKAFSDPLTQLAHYQFKHLFLKEKDENLKNGIVQYELHLRYHIQGLKWAGYPNAKHTVGSCMVVRASAYAKSGGMNRRKAGEDFYFMHKLLPISQFTYLPAMVYPSCRSSDRVPFGTGRAQLEFLDARAQIRNTYHPETYALLKQFFNLVPNLYHSAEGFKELPEPIQNFLREQGFENRLTDLKCQSKSAKIFAKNFWQWMDGFMVLKMTHYLRDTYFSEVPLDLACNSLLKKLEENQTTLPLIELLKKYQQLDLRGYSLELTTKDI</sequence>
<dbReference type="Proteomes" id="UP000001635">
    <property type="component" value="Chromosome"/>
</dbReference>
<evidence type="ECO:0000256" key="5">
    <source>
        <dbReference type="ARBA" id="ARBA00023136"/>
    </source>
</evidence>
<dbReference type="HOGENOM" id="CLU_048229_0_0_10"/>
<keyword evidence="7" id="KW-1185">Reference proteome</keyword>
<name>G0J7R4_CYCMS</name>
<comment type="subcellular location">
    <subcellularLocation>
        <location evidence="1">Cell membrane</location>
    </subcellularLocation>
</comment>
<dbReference type="RefSeq" id="WP_014022046.1">
    <property type="nucleotide sequence ID" value="NC_015914.1"/>
</dbReference>
<dbReference type="SUPFAM" id="SSF53448">
    <property type="entry name" value="Nucleotide-diphospho-sugar transferases"/>
    <property type="match status" value="1"/>
</dbReference>
<evidence type="ECO:0000256" key="2">
    <source>
        <dbReference type="ARBA" id="ARBA00022475"/>
    </source>
</evidence>
<keyword evidence="5" id="KW-0472">Membrane</keyword>
<dbReference type="PANTHER" id="PTHR43646:SF2">
    <property type="entry name" value="GLYCOSYLTRANSFERASE 2-LIKE DOMAIN-CONTAINING PROTEIN"/>
    <property type="match status" value="1"/>
</dbReference>
<keyword evidence="2" id="KW-1003">Cell membrane</keyword>
<accession>G0J7R4</accession>
<evidence type="ECO:0000313" key="7">
    <source>
        <dbReference type="Proteomes" id="UP000001635"/>
    </source>
</evidence>
<dbReference type="EMBL" id="CP002955">
    <property type="protein sequence ID" value="AEL27762.1"/>
    <property type="molecule type" value="Genomic_DNA"/>
</dbReference>
<evidence type="ECO:0000256" key="4">
    <source>
        <dbReference type="ARBA" id="ARBA00022679"/>
    </source>
</evidence>
<organism evidence="6 7">
    <name type="scientific">Cyclobacterium marinum (strain ATCC 25205 / DSM 745 / LMG 13164 / NCIMB 1802)</name>
    <name type="common">Flectobacillus marinus</name>
    <dbReference type="NCBI Taxonomy" id="880070"/>
    <lineage>
        <taxon>Bacteria</taxon>
        <taxon>Pseudomonadati</taxon>
        <taxon>Bacteroidota</taxon>
        <taxon>Cytophagia</taxon>
        <taxon>Cytophagales</taxon>
        <taxon>Cyclobacteriaceae</taxon>
        <taxon>Cyclobacterium</taxon>
    </lineage>
</organism>
<dbReference type="KEGG" id="cmr:Cycma_4054"/>
<evidence type="ECO:0000256" key="1">
    <source>
        <dbReference type="ARBA" id="ARBA00004236"/>
    </source>
</evidence>
<evidence type="ECO:0000256" key="3">
    <source>
        <dbReference type="ARBA" id="ARBA00022676"/>
    </source>
</evidence>
<dbReference type="Gene3D" id="3.90.550.10">
    <property type="entry name" value="Spore Coat Polysaccharide Biosynthesis Protein SpsA, Chain A"/>
    <property type="match status" value="1"/>
</dbReference>
<protein>
    <submittedName>
        <fullName evidence="6">Glycosyl transferase family 2</fullName>
    </submittedName>
</protein>
<reference evidence="7" key="1">
    <citation type="submission" date="2011-07" db="EMBL/GenBank/DDBJ databases">
        <title>The complete genome of Cyclobacterium marinum DSM 745.</title>
        <authorList>
            <person name="Lucas S."/>
            <person name="Han J."/>
            <person name="Lapidus A."/>
            <person name="Bruce D."/>
            <person name="Goodwin L."/>
            <person name="Pitluck S."/>
            <person name="Peters L."/>
            <person name="Kyrpides N."/>
            <person name="Mavromatis K."/>
            <person name="Ivanova N."/>
            <person name="Ovchinnikova G."/>
            <person name="Chertkov O."/>
            <person name="Detter J.C."/>
            <person name="Tapia R."/>
            <person name="Han C."/>
            <person name="Land M."/>
            <person name="Hauser L."/>
            <person name="Markowitz V."/>
            <person name="Cheng J.-F."/>
            <person name="Hugenholtz P."/>
            <person name="Woyke T."/>
            <person name="Wu D."/>
            <person name="Tindall B."/>
            <person name="Schuetze A."/>
            <person name="Brambilla E."/>
            <person name="Klenk H.-P."/>
            <person name="Eisen J.A."/>
        </authorList>
    </citation>
    <scope>NUCLEOTIDE SEQUENCE [LARGE SCALE GENOMIC DNA]</scope>
    <source>
        <strain evidence="7">ATCC 25205 / DSM 745 / LMG 13164 / NCIMB 1802</strain>
    </source>
</reference>
<dbReference type="OrthoDB" id="5391853at2"/>
<dbReference type="GO" id="GO:0005886">
    <property type="term" value="C:plasma membrane"/>
    <property type="evidence" value="ECO:0007669"/>
    <property type="project" value="UniProtKB-SubCell"/>
</dbReference>
<proteinExistence type="predicted"/>